<gene>
    <name evidence="2" type="ORF">GCM10010171_32650</name>
</gene>
<dbReference type="Proteomes" id="UP000660680">
    <property type="component" value="Unassembled WGS sequence"/>
</dbReference>
<evidence type="ECO:0000313" key="3">
    <source>
        <dbReference type="Proteomes" id="UP000660680"/>
    </source>
</evidence>
<comment type="caution">
    <text evidence="2">The sequence shown here is derived from an EMBL/GenBank/DDBJ whole genome shotgun (WGS) entry which is preliminary data.</text>
</comment>
<evidence type="ECO:0000313" key="2">
    <source>
        <dbReference type="EMBL" id="GGS35545.1"/>
    </source>
</evidence>
<sequence length="142" mass="15893">MVKVDFDDLVVRGLHGYVREVTERLGLSGECSYVQAEPLGVYLALDGRLPGYPDRDVALLWDDERGWAAAVETHSGEDLLVQAWFGHDLLPAPHKVARWVRGLFDGRLQQPRLVSPRRPQEDLAARLAPYAVDALMPLPRLA</sequence>
<dbReference type="Pfam" id="PF19809">
    <property type="entry name" value="DUF6292"/>
    <property type="match status" value="1"/>
</dbReference>
<reference evidence="2" key="1">
    <citation type="journal article" date="2014" name="Int. J. Syst. Evol. Microbiol.">
        <title>Complete genome sequence of Corynebacterium casei LMG S-19264T (=DSM 44701T), isolated from a smear-ripened cheese.</title>
        <authorList>
            <consortium name="US DOE Joint Genome Institute (JGI-PGF)"/>
            <person name="Walter F."/>
            <person name="Albersmeier A."/>
            <person name="Kalinowski J."/>
            <person name="Ruckert C."/>
        </authorList>
    </citation>
    <scope>NUCLEOTIDE SEQUENCE</scope>
    <source>
        <strain evidence="2">JCM 3276</strain>
    </source>
</reference>
<protein>
    <recommendedName>
        <fullName evidence="1">DUF6292 domain-containing protein</fullName>
    </recommendedName>
</protein>
<dbReference type="InterPro" id="IPR046259">
    <property type="entry name" value="DUF6292"/>
</dbReference>
<dbReference type="EMBL" id="BMRB01000002">
    <property type="protein sequence ID" value="GGS35545.1"/>
    <property type="molecule type" value="Genomic_DNA"/>
</dbReference>
<keyword evidence="3" id="KW-1185">Reference proteome</keyword>
<accession>A0A918GIV3</accession>
<evidence type="ECO:0000259" key="1">
    <source>
        <dbReference type="Pfam" id="PF19809"/>
    </source>
</evidence>
<reference evidence="2" key="2">
    <citation type="submission" date="2020-09" db="EMBL/GenBank/DDBJ databases">
        <authorList>
            <person name="Sun Q."/>
            <person name="Ohkuma M."/>
        </authorList>
    </citation>
    <scope>NUCLEOTIDE SEQUENCE</scope>
    <source>
        <strain evidence="2">JCM 3276</strain>
    </source>
</reference>
<proteinExistence type="predicted"/>
<dbReference type="RefSeq" id="WP_189211231.1">
    <property type="nucleotide sequence ID" value="NZ_BMRB01000002.1"/>
</dbReference>
<feature type="domain" description="DUF6292" evidence="1">
    <location>
        <begin position="17"/>
        <end position="101"/>
    </location>
</feature>
<organism evidence="2 3">
    <name type="scientific">Actinokineospora fastidiosa</name>
    <dbReference type="NCBI Taxonomy" id="1816"/>
    <lineage>
        <taxon>Bacteria</taxon>
        <taxon>Bacillati</taxon>
        <taxon>Actinomycetota</taxon>
        <taxon>Actinomycetes</taxon>
        <taxon>Pseudonocardiales</taxon>
        <taxon>Pseudonocardiaceae</taxon>
        <taxon>Actinokineospora</taxon>
    </lineage>
</organism>
<dbReference type="AlphaFoldDB" id="A0A918GIV3"/>
<name>A0A918GIV3_9PSEU</name>